<protein>
    <submittedName>
        <fullName evidence="3">Pyridoxamine 5'-phosphate oxidase</fullName>
    </submittedName>
</protein>
<dbReference type="Proteomes" id="UP000245992">
    <property type="component" value="Unassembled WGS sequence"/>
</dbReference>
<reference evidence="3 4" key="1">
    <citation type="submission" date="2013-12" db="EMBL/GenBank/DDBJ databases">
        <title>Annotated genome of Streptomyces scopuliridis.</title>
        <authorList>
            <person name="Olson J.B."/>
        </authorList>
    </citation>
    <scope>NUCLEOTIDE SEQUENCE [LARGE SCALE GENOMIC DNA]</scope>
    <source>
        <strain evidence="3 4">RB72</strain>
    </source>
</reference>
<dbReference type="InterPro" id="IPR052019">
    <property type="entry name" value="F420H2_bilvrd_red/Heme_oxyg"/>
</dbReference>
<dbReference type="SUPFAM" id="SSF50475">
    <property type="entry name" value="FMN-binding split barrel"/>
    <property type="match status" value="1"/>
</dbReference>
<keyword evidence="1" id="KW-0560">Oxidoreductase</keyword>
<sequence>MTLKEPRTELDTRYGEPEATATAWTEAVGLLAEAELFWLSTVRPDGRPHVTPLLAVWADGALYFCTGAAERKAMNLARNPEVVLTTGVNALHGGCDLVIEGTAVRVTGHSRLTALAKLWEAKYGAEWHFEVQDGGFTGGQGVAPVFEVAPRTAFGFGKAPYSQTRWQF</sequence>
<dbReference type="STRING" id="1440053.GCA_000718095_03664"/>
<dbReference type="OrthoDB" id="157302at2"/>
<keyword evidence="4" id="KW-1185">Reference proteome</keyword>
<feature type="domain" description="Pyridoxamine 5'-phosphate oxidase N-terminal" evidence="2">
    <location>
        <begin position="26"/>
        <end position="127"/>
    </location>
</feature>
<proteinExistence type="predicted"/>
<dbReference type="GO" id="GO:0005829">
    <property type="term" value="C:cytosol"/>
    <property type="evidence" value="ECO:0007669"/>
    <property type="project" value="TreeGrafter"/>
</dbReference>
<organism evidence="3 4">
    <name type="scientific">Streptomyces scopuliridis RB72</name>
    <dbReference type="NCBI Taxonomy" id="1440053"/>
    <lineage>
        <taxon>Bacteria</taxon>
        <taxon>Bacillati</taxon>
        <taxon>Actinomycetota</taxon>
        <taxon>Actinomycetes</taxon>
        <taxon>Kitasatosporales</taxon>
        <taxon>Streptomycetaceae</taxon>
        <taxon>Streptomyces</taxon>
    </lineage>
</organism>
<gene>
    <name evidence="3" type="ORF">Y717_02445</name>
</gene>
<dbReference type="GO" id="GO:0016627">
    <property type="term" value="F:oxidoreductase activity, acting on the CH-CH group of donors"/>
    <property type="evidence" value="ECO:0007669"/>
    <property type="project" value="TreeGrafter"/>
</dbReference>
<evidence type="ECO:0000259" key="2">
    <source>
        <dbReference type="Pfam" id="PF01243"/>
    </source>
</evidence>
<evidence type="ECO:0000313" key="3">
    <source>
        <dbReference type="EMBL" id="PVE13938.1"/>
    </source>
</evidence>
<dbReference type="InterPro" id="IPR012349">
    <property type="entry name" value="Split_barrel_FMN-bd"/>
</dbReference>
<dbReference type="GO" id="GO:0070967">
    <property type="term" value="F:coenzyme F420 binding"/>
    <property type="evidence" value="ECO:0007669"/>
    <property type="project" value="TreeGrafter"/>
</dbReference>
<dbReference type="InterPro" id="IPR011576">
    <property type="entry name" value="Pyridox_Oxase_N"/>
</dbReference>
<dbReference type="PANTHER" id="PTHR35176:SF4">
    <property type="entry name" value="PYRIDOXAMINE 5'-PHOSPHATE OXIDASE-RELATED FMN-BINDING"/>
    <property type="match status" value="1"/>
</dbReference>
<accession>A0A2T7TFQ8</accession>
<evidence type="ECO:0000256" key="1">
    <source>
        <dbReference type="ARBA" id="ARBA00023002"/>
    </source>
</evidence>
<dbReference type="RefSeq" id="WP_030352708.1">
    <property type="nucleotide sequence ID" value="NZ_AZSP01000012.1"/>
</dbReference>
<name>A0A2T7TFQ8_9ACTN</name>
<dbReference type="AlphaFoldDB" id="A0A2T7TFQ8"/>
<dbReference type="Pfam" id="PF01243">
    <property type="entry name" value="PNPOx_N"/>
    <property type="match status" value="1"/>
</dbReference>
<dbReference type="EMBL" id="AZSP01000012">
    <property type="protein sequence ID" value="PVE13938.1"/>
    <property type="molecule type" value="Genomic_DNA"/>
</dbReference>
<evidence type="ECO:0000313" key="4">
    <source>
        <dbReference type="Proteomes" id="UP000245992"/>
    </source>
</evidence>
<comment type="caution">
    <text evidence="3">The sequence shown here is derived from an EMBL/GenBank/DDBJ whole genome shotgun (WGS) entry which is preliminary data.</text>
</comment>
<dbReference type="PANTHER" id="PTHR35176">
    <property type="entry name" value="HEME OXYGENASE HI_0854-RELATED"/>
    <property type="match status" value="1"/>
</dbReference>
<dbReference type="Gene3D" id="2.30.110.10">
    <property type="entry name" value="Electron Transport, Fmn-binding Protein, Chain A"/>
    <property type="match status" value="1"/>
</dbReference>